<dbReference type="EMBL" id="BART01002618">
    <property type="protein sequence ID" value="GAG65025.1"/>
    <property type="molecule type" value="Genomic_DNA"/>
</dbReference>
<accession>X0Z6S6</accession>
<sequence>MSKQEVLDKDRYKYICMKSIGNKSYEVRYDIKTGKRVFVSASRFRE</sequence>
<gene>
    <name evidence="1" type="ORF">S01H4_07850</name>
</gene>
<comment type="caution">
    <text evidence="1">The sequence shown here is derived from an EMBL/GenBank/DDBJ whole genome shotgun (WGS) entry which is preliminary data.</text>
</comment>
<dbReference type="AlphaFoldDB" id="X0Z6S6"/>
<name>X0Z6S6_9ZZZZ</name>
<evidence type="ECO:0000313" key="1">
    <source>
        <dbReference type="EMBL" id="GAG65025.1"/>
    </source>
</evidence>
<organism evidence="1">
    <name type="scientific">marine sediment metagenome</name>
    <dbReference type="NCBI Taxonomy" id="412755"/>
    <lineage>
        <taxon>unclassified sequences</taxon>
        <taxon>metagenomes</taxon>
        <taxon>ecological metagenomes</taxon>
    </lineage>
</organism>
<proteinExistence type="predicted"/>
<reference evidence="1" key="1">
    <citation type="journal article" date="2014" name="Front. Microbiol.">
        <title>High frequency of phylogenetically diverse reductive dehalogenase-homologous genes in deep subseafloor sedimentary metagenomes.</title>
        <authorList>
            <person name="Kawai M."/>
            <person name="Futagami T."/>
            <person name="Toyoda A."/>
            <person name="Takaki Y."/>
            <person name="Nishi S."/>
            <person name="Hori S."/>
            <person name="Arai W."/>
            <person name="Tsubouchi T."/>
            <person name="Morono Y."/>
            <person name="Uchiyama I."/>
            <person name="Ito T."/>
            <person name="Fujiyama A."/>
            <person name="Inagaki F."/>
            <person name="Takami H."/>
        </authorList>
    </citation>
    <scope>NUCLEOTIDE SEQUENCE</scope>
    <source>
        <strain evidence="1">Expedition CK06-06</strain>
    </source>
</reference>
<protein>
    <submittedName>
        <fullName evidence="1">Uncharacterized protein</fullName>
    </submittedName>
</protein>